<dbReference type="GO" id="GO:0010498">
    <property type="term" value="P:proteasomal protein catabolic process"/>
    <property type="evidence" value="ECO:0007669"/>
    <property type="project" value="InterPro"/>
</dbReference>
<dbReference type="GO" id="GO:0008233">
    <property type="term" value="F:peptidase activity"/>
    <property type="evidence" value="ECO:0007669"/>
    <property type="project" value="TreeGrafter"/>
</dbReference>
<dbReference type="GO" id="GO:0016811">
    <property type="term" value="F:hydrolase activity, acting on carbon-nitrogen (but not peptide) bonds, in linear amides"/>
    <property type="evidence" value="ECO:0007669"/>
    <property type="project" value="TreeGrafter"/>
</dbReference>
<dbReference type="GO" id="GO:0070490">
    <property type="term" value="P:protein pupylation"/>
    <property type="evidence" value="ECO:0007669"/>
    <property type="project" value="TreeGrafter"/>
</dbReference>
<organism evidence="1">
    <name type="scientific">mine drainage metagenome</name>
    <dbReference type="NCBI Taxonomy" id="410659"/>
    <lineage>
        <taxon>unclassified sequences</taxon>
        <taxon>metagenomes</taxon>
        <taxon>ecological metagenomes</taxon>
    </lineage>
</organism>
<proteinExistence type="predicted"/>
<accession>T1CLM0</accession>
<dbReference type="PANTHER" id="PTHR42307">
    <property type="entry name" value="PUP DEAMIDASE/DEPUPYLASE"/>
    <property type="match status" value="1"/>
</dbReference>
<dbReference type="AlphaFoldDB" id="T1CLM0"/>
<comment type="caution">
    <text evidence="1">The sequence shown here is derived from an EMBL/GenBank/DDBJ whole genome shotgun (WGS) entry which is preliminary data.</text>
</comment>
<name>T1CLM0_9ZZZZ</name>
<dbReference type="Pfam" id="PF03136">
    <property type="entry name" value="Pup_ligase"/>
    <property type="match status" value="1"/>
</dbReference>
<reference evidence="1" key="2">
    <citation type="journal article" date="2014" name="ISME J.">
        <title>Microbial stratification in low pH oxic and suboxic macroscopic growths along an acid mine drainage.</title>
        <authorList>
            <person name="Mendez-Garcia C."/>
            <person name="Mesa V."/>
            <person name="Sprenger R.R."/>
            <person name="Richter M."/>
            <person name="Diez M.S."/>
            <person name="Solano J."/>
            <person name="Bargiela R."/>
            <person name="Golyshina O.V."/>
            <person name="Manteca A."/>
            <person name="Ramos J.L."/>
            <person name="Gallego J.R."/>
            <person name="Llorente I."/>
            <person name="Martins Dos Santos V.A."/>
            <person name="Jensen O.N."/>
            <person name="Pelaez A.I."/>
            <person name="Sanchez J."/>
            <person name="Ferrer M."/>
        </authorList>
    </citation>
    <scope>NUCLEOTIDE SEQUENCE</scope>
</reference>
<dbReference type="EMBL" id="AUZX01004927">
    <property type="protein sequence ID" value="EQD69630.1"/>
    <property type="molecule type" value="Genomic_DNA"/>
</dbReference>
<gene>
    <name evidence="1" type="ORF">B1A_06805</name>
</gene>
<dbReference type="GO" id="GO:0005524">
    <property type="term" value="F:ATP binding"/>
    <property type="evidence" value="ECO:0007669"/>
    <property type="project" value="TreeGrafter"/>
</dbReference>
<evidence type="ECO:0000313" key="1">
    <source>
        <dbReference type="EMBL" id="EQD69630.1"/>
    </source>
</evidence>
<dbReference type="PANTHER" id="PTHR42307:SF2">
    <property type="entry name" value="PUP DEAMIDASE_DEPUPYLASE"/>
    <property type="match status" value="1"/>
</dbReference>
<dbReference type="InterPro" id="IPR004347">
    <property type="entry name" value="Pup_ligase/deamidase"/>
</dbReference>
<reference evidence="1" key="1">
    <citation type="submission" date="2013-08" db="EMBL/GenBank/DDBJ databases">
        <authorList>
            <person name="Mendez C."/>
            <person name="Richter M."/>
            <person name="Ferrer M."/>
            <person name="Sanchez J."/>
        </authorList>
    </citation>
    <scope>NUCLEOTIDE SEQUENCE</scope>
</reference>
<dbReference type="GO" id="GO:0019941">
    <property type="term" value="P:modification-dependent protein catabolic process"/>
    <property type="evidence" value="ECO:0007669"/>
    <property type="project" value="InterPro"/>
</dbReference>
<protein>
    <submittedName>
        <fullName evidence="1">Uncharacterized protein</fullName>
    </submittedName>
</protein>
<sequence length="213" mass="24329">MLLMNWGSPLKYSLIKNNIDHQTLATFGSHENYLVSRQFPFTERGMEPLVAFLVTRQIFTGAGRVGSANLNESIITFPPTDKTVTFQLSQRADYVVNKFYQWVQMNRSIVNTRDEPLADPALFRRMHLLMGDSNMSQFATAMKFGTTRIVLSLIEDGFAPQIGIIDPVRANHSISHDITMGWRVMDNDGQMLTATDLQWMFLEAADRNYRGRE</sequence>